<name>A0A4Q7N0V1_9BACT</name>
<reference evidence="10 11" key="1">
    <citation type="submission" date="2019-02" db="EMBL/GenBank/DDBJ databases">
        <title>Genomic Encyclopedia of Type Strains, Phase IV (KMG-IV): sequencing the most valuable type-strain genomes for metagenomic binning, comparative biology and taxonomic classification.</title>
        <authorList>
            <person name="Goeker M."/>
        </authorList>
    </citation>
    <scope>NUCLEOTIDE SEQUENCE [LARGE SCALE GENOMIC DNA]</scope>
    <source>
        <strain evidence="10 11">DSM 18116</strain>
    </source>
</reference>
<evidence type="ECO:0000256" key="7">
    <source>
        <dbReference type="PROSITE-ProRule" id="PRU01360"/>
    </source>
</evidence>
<keyword evidence="4 7" id="KW-0812">Transmembrane</keyword>
<evidence type="ECO:0000313" key="10">
    <source>
        <dbReference type="EMBL" id="RZS75227.1"/>
    </source>
</evidence>
<evidence type="ECO:0000256" key="8">
    <source>
        <dbReference type="SAM" id="Phobius"/>
    </source>
</evidence>
<keyword evidence="5 7" id="KW-0472">Membrane</keyword>
<evidence type="ECO:0000256" key="2">
    <source>
        <dbReference type="ARBA" id="ARBA00022448"/>
    </source>
</evidence>
<protein>
    <submittedName>
        <fullName evidence="10">TonB-linked SusC/RagA family outer membrane protein</fullName>
    </submittedName>
</protein>
<dbReference type="InterPro" id="IPR036942">
    <property type="entry name" value="Beta-barrel_TonB_sf"/>
</dbReference>
<dbReference type="AlphaFoldDB" id="A0A4Q7N0V1"/>
<dbReference type="InterPro" id="IPR008969">
    <property type="entry name" value="CarboxyPept-like_regulatory"/>
</dbReference>
<evidence type="ECO:0000313" key="11">
    <source>
        <dbReference type="Proteomes" id="UP000293874"/>
    </source>
</evidence>
<dbReference type="Gene3D" id="2.40.170.20">
    <property type="entry name" value="TonB-dependent receptor, beta-barrel domain"/>
    <property type="match status" value="1"/>
</dbReference>
<feature type="transmembrane region" description="Helical" evidence="8">
    <location>
        <begin position="21"/>
        <end position="44"/>
    </location>
</feature>
<dbReference type="Gene3D" id="2.60.40.1120">
    <property type="entry name" value="Carboxypeptidase-like, regulatory domain"/>
    <property type="match status" value="1"/>
</dbReference>
<dbReference type="NCBIfam" id="TIGR04057">
    <property type="entry name" value="SusC_RagA_signa"/>
    <property type="match status" value="1"/>
</dbReference>
<keyword evidence="3 7" id="KW-1134">Transmembrane beta strand</keyword>
<evidence type="ECO:0000256" key="3">
    <source>
        <dbReference type="ARBA" id="ARBA00022452"/>
    </source>
</evidence>
<dbReference type="InterPro" id="IPR023997">
    <property type="entry name" value="TonB-dep_OMP_SusC/RagA_CS"/>
</dbReference>
<dbReference type="GO" id="GO:0009279">
    <property type="term" value="C:cell outer membrane"/>
    <property type="evidence" value="ECO:0007669"/>
    <property type="project" value="UniProtKB-SubCell"/>
</dbReference>
<dbReference type="InterPro" id="IPR023996">
    <property type="entry name" value="TonB-dep_OMP_SusC/RagA"/>
</dbReference>
<comment type="caution">
    <text evidence="10">The sequence shown here is derived from an EMBL/GenBank/DDBJ whole genome shotgun (WGS) entry which is preliminary data.</text>
</comment>
<gene>
    <name evidence="10" type="ORF">EV199_1089</name>
</gene>
<dbReference type="InterPro" id="IPR012910">
    <property type="entry name" value="Plug_dom"/>
</dbReference>
<organism evidence="10 11">
    <name type="scientific">Pseudobacter ginsenosidimutans</name>
    <dbReference type="NCBI Taxonomy" id="661488"/>
    <lineage>
        <taxon>Bacteria</taxon>
        <taxon>Pseudomonadati</taxon>
        <taxon>Bacteroidota</taxon>
        <taxon>Chitinophagia</taxon>
        <taxon>Chitinophagales</taxon>
        <taxon>Chitinophagaceae</taxon>
        <taxon>Pseudobacter</taxon>
    </lineage>
</organism>
<dbReference type="NCBIfam" id="TIGR04056">
    <property type="entry name" value="OMP_RagA_SusC"/>
    <property type="match status" value="1"/>
</dbReference>
<dbReference type="Pfam" id="PF07715">
    <property type="entry name" value="Plug"/>
    <property type="match status" value="1"/>
</dbReference>
<dbReference type="Gene3D" id="2.170.130.10">
    <property type="entry name" value="TonB-dependent receptor, plug domain"/>
    <property type="match status" value="1"/>
</dbReference>
<comment type="similarity">
    <text evidence="7">Belongs to the TonB-dependent receptor family.</text>
</comment>
<dbReference type="Pfam" id="PF13715">
    <property type="entry name" value="CarbopepD_reg_2"/>
    <property type="match status" value="1"/>
</dbReference>
<evidence type="ECO:0000256" key="4">
    <source>
        <dbReference type="ARBA" id="ARBA00022692"/>
    </source>
</evidence>
<proteinExistence type="inferred from homology"/>
<dbReference type="Proteomes" id="UP000293874">
    <property type="component" value="Unassembled WGS sequence"/>
</dbReference>
<dbReference type="InterPro" id="IPR039426">
    <property type="entry name" value="TonB-dep_rcpt-like"/>
</dbReference>
<dbReference type="SUPFAM" id="SSF49464">
    <property type="entry name" value="Carboxypeptidase regulatory domain-like"/>
    <property type="match status" value="1"/>
</dbReference>
<keyword evidence="2 7" id="KW-0813">Transport</keyword>
<keyword evidence="6 7" id="KW-0998">Cell outer membrane</keyword>
<sequence>MLITAYCGRAARGGTFHFTKSLLVMKLTVVLMTAVSLTVSATGISQKVTLSAKNATLPAIFATVQKQTGFVFLYTDDVLQNVKPVTFQVKDLPLEQFLKELFRDQPIDFTLSVKSVFLSRKATGPPAGITPNASSLLPEIQRLDITGLVLDNNMNPLPGVSVTIKGTQAGTATDQKGEFTFRDIDPNAVLIFSYVGFKKYQENVNGRTRIMIRMMQEDKTLDDAVVYNGYQKIKQKYLTGSVSSVKMDSIMQPGFNTVDKMLEGRIPGLTYMQNSGQSGAAPKLRIRGTSTVLGSREPLWVVDGIIRTNPIPIPADRINDPDFVNLLGNAISGLNPYDIDQIDVLKDATAAALYGVRAANGVIVITTKRGKPGPPVVNYNVTGSFTQRPRYTDRSMYMMNSRERIDVSREMIDKKIPIRGVALEAYEKAMLDYSEGRIDYNTFKKLVDRAETINTDWLGNTMQDQFATTHTLSVSGGTASASYRVSFGYQNEPGVIKKETNDRYTGSANLLLSYGKLKADLSFEINKGKRRYTPSEIGLLNYAYGASRAIPLYNEDGSLYYYSTLSSSTSISARNYDLRSMNIVNEMDHTGELVENSEYIARANLVYEIAKGIQWNSTLAYTGGNADHQTWFEENTEWAAQVKYNAYKPLEGIFDDKLNVMPFGGQLRQQTTRRQNYTVNSRISFYRSLDRRNLHQLNADAGIELISNNTHSFDLTSRGYYPGRGYSFAIVDPVKYPAFASWMSQNGNGTITKGKQNSLRSFLVASYIFNDRFIFSATTSQEYSNAFGSRSNEKFLPTWALSGRWNMHEDLLRRQSWIDLAALTFSFGVQGNMPDDQSTPYTVIKRGSVDPYYLTNGSNIISFPNPGLGWEKKYDYNGSLRFSILQSRVSGTLSYFYNKTTNAFLSKKVSGITGISNYVVNGGVLENKGVEIALQFRVIDNMGKGNKRGFIWRIDPQMSQVFNTLLNNNVNSRNVMADAATINYEDYLNGRVPVNGKSINTFYSYRFKSLDHQYGYPIFYGAEPEKAAELFARYQKMTKDQVLEMVMVESGRREPVIQAGINNSFVYRNWMLDITFTYSIGNKVRLLQIASGKYGTFRPGSQQNLRKEFVNRWRSPGDEVYTNIPAIQGKKLNDASGQVPWWGMAPYLNAVNNFASDYYQMYDNSDLRVVSGDYLKLQNISLAYMFNKELCQKWSIKGATVRLTGNNLFTIANKALRGQDPSQSGSAPNINLSIRPVYALNINLSF</sequence>
<comment type="subcellular location">
    <subcellularLocation>
        <location evidence="1 7">Cell outer membrane</location>
        <topology evidence="1 7">Multi-pass membrane protein</topology>
    </subcellularLocation>
</comment>
<dbReference type="PROSITE" id="PS52016">
    <property type="entry name" value="TONB_DEPENDENT_REC_3"/>
    <property type="match status" value="1"/>
</dbReference>
<keyword evidence="8" id="KW-1133">Transmembrane helix</keyword>
<dbReference type="InterPro" id="IPR037066">
    <property type="entry name" value="Plug_dom_sf"/>
</dbReference>
<evidence type="ECO:0000256" key="1">
    <source>
        <dbReference type="ARBA" id="ARBA00004571"/>
    </source>
</evidence>
<dbReference type="SUPFAM" id="SSF56935">
    <property type="entry name" value="Porins"/>
    <property type="match status" value="1"/>
</dbReference>
<feature type="domain" description="TonB-dependent receptor plug" evidence="9">
    <location>
        <begin position="236"/>
        <end position="362"/>
    </location>
</feature>
<dbReference type="EMBL" id="SGXA01000001">
    <property type="protein sequence ID" value="RZS75227.1"/>
    <property type="molecule type" value="Genomic_DNA"/>
</dbReference>
<evidence type="ECO:0000256" key="6">
    <source>
        <dbReference type="ARBA" id="ARBA00023237"/>
    </source>
</evidence>
<evidence type="ECO:0000259" key="9">
    <source>
        <dbReference type="Pfam" id="PF07715"/>
    </source>
</evidence>
<evidence type="ECO:0000256" key="5">
    <source>
        <dbReference type="ARBA" id="ARBA00023136"/>
    </source>
</evidence>
<keyword evidence="11" id="KW-1185">Reference proteome</keyword>
<accession>A0A4Q7N0V1</accession>